<sequence>MAANPNAADITPKKDTSGTQSSDRSANDQGYRGMRCCADKRPDLEDSNGNEVNIFDGEMTVKFAIEQLKGAQREKIGVGPPPKVLRCIKLDADDGYCSSQNGLILYQIKWLTIRKTARIYSMPCL</sequence>
<dbReference type="EMBL" id="CP063406">
    <property type="protein sequence ID" value="QSZ32070.1"/>
    <property type="molecule type" value="Genomic_DNA"/>
</dbReference>
<dbReference type="Proteomes" id="UP000672032">
    <property type="component" value="Chromosome 2"/>
</dbReference>
<gene>
    <name evidence="2" type="ORF">DSL72_001639</name>
</gene>
<name>A0A8A3P584_9HELO</name>
<accession>A0A8A3P584</accession>
<protein>
    <submittedName>
        <fullName evidence="2">Uncharacterized protein</fullName>
    </submittedName>
</protein>
<evidence type="ECO:0000256" key="1">
    <source>
        <dbReference type="SAM" id="MobiDB-lite"/>
    </source>
</evidence>
<feature type="compositionally biased region" description="Polar residues" evidence="1">
    <location>
        <begin position="17"/>
        <end position="28"/>
    </location>
</feature>
<reference evidence="2" key="1">
    <citation type="submission" date="2020-10" db="EMBL/GenBank/DDBJ databases">
        <title>Genome Sequence of Monilinia vaccinii-corymbosi Sheds Light on Mummy Berry Disease Infection of Blueberry and Mating Type.</title>
        <authorList>
            <person name="Yow A.G."/>
            <person name="Zhang Y."/>
            <person name="Bansal K."/>
            <person name="Eacker S.M."/>
            <person name="Sullivan S."/>
            <person name="Liachko I."/>
            <person name="Cubeta M.A."/>
            <person name="Rollins J.A."/>
            <person name="Ashrafi H."/>
        </authorList>
    </citation>
    <scope>NUCLEOTIDE SEQUENCE</scope>
    <source>
        <strain evidence="2">RL-1</strain>
    </source>
</reference>
<evidence type="ECO:0000313" key="3">
    <source>
        <dbReference type="Proteomes" id="UP000672032"/>
    </source>
</evidence>
<proteinExistence type="predicted"/>
<keyword evidence="3" id="KW-1185">Reference proteome</keyword>
<organism evidence="2 3">
    <name type="scientific">Monilinia vaccinii-corymbosi</name>
    <dbReference type="NCBI Taxonomy" id="61207"/>
    <lineage>
        <taxon>Eukaryota</taxon>
        <taxon>Fungi</taxon>
        <taxon>Dikarya</taxon>
        <taxon>Ascomycota</taxon>
        <taxon>Pezizomycotina</taxon>
        <taxon>Leotiomycetes</taxon>
        <taxon>Helotiales</taxon>
        <taxon>Sclerotiniaceae</taxon>
        <taxon>Monilinia</taxon>
    </lineage>
</organism>
<evidence type="ECO:0000313" key="2">
    <source>
        <dbReference type="EMBL" id="QSZ32070.1"/>
    </source>
</evidence>
<dbReference type="AlphaFoldDB" id="A0A8A3P584"/>
<feature type="region of interest" description="Disordered" evidence="1">
    <location>
        <begin position="1"/>
        <end position="33"/>
    </location>
</feature>